<dbReference type="EMBL" id="CP012748">
    <property type="protein sequence ID" value="ALL70449.1"/>
    <property type="molecule type" value="Genomic_DNA"/>
</dbReference>
<sequence length="101" mass="10881">MHLYVLAQCRFGAAAPVQPGRSPGHEHEAGQDSTRGAPPGSLSRDSLRLQREPRGTGLIPCEAMTPSVLFSPRGSTPCSRNHRNLLPLTPRRTICNAATQL</sequence>
<dbReference type="KEGG" id="bcai:K788_0001214"/>
<proteinExistence type="predicted"/>
<evidence type="ECO:0000313" key="2">
    <source>
        <dbReference type="EMBL" id="ALL70449.1"/>
    </source>
</evidence>
<dbReference type="AlphaFoldDB" id="A0A0P0RNA7"/>
<organism evidence="2 3">
    <name type="scientific">Paraburkholderia caribensis MBA4</name>
    <dbReference type="NCBI Taxonomy" id="1323664"/>
    <lineage>
        <taxon>Bacteria</taxon>
        <taxon>Pseudomonadati</taxon>
        <taxon>Pseudomonadota</taxon>
        <taxon>Betaproteobacteria</taxon>
        <taxon>Burkholderiales</taxon>
        <taxon>Burkholderiaceae</taxon>
        <taxon>Paraburkholderia</taxon>
    </lineage>
</organism>
<accession>A0A0P0RNA7</accession>
<protein>
    <submittedName>
        <fullName evidence="2">Uncharacterized protein</fullName>
    </submittedName>
</protein>
<evidence type="ECO:0000313" key="3">
    <source>
        <dbReference type="Proteomes" id="UP000019146"/>
    </source>
</evidence>
<name>A0A0P0RNA7_9BURK</name>
<feature type="compositionally biased region" description="Basic and acidic residues" evidence="1">
    <location>
        <begin position="45"/>
        <end position="54"/>
    </location>
</feature>
<gene>
    <name evidence="2" type="ORF">K788_0001214</name>
</gene>
<evidence type="ECO:0000256" key="1">
    <source>
        <dbReference type="SAM" id="MobiDB-lite"/>
    </source>
</evidence>
<feature type="region of interest" description="Disordered" evidence="1">
    <location>
        <begin position="15"/>
        <end position="60"/>
    </location>
</feature>
<geneLocation type="plasmid" evidence="3"/>
<dbReference type="Proteomes" id="UP000019146">
    <property type="component" value="Plasmid unnamed"/>
</dbReference>
<reference evidence="2 3" key="1">
    <citation type="journal article" date="2014" name="Genome Announc.">
        <title>Draft Genome Sequence of the Haloacid-Degrading Burkholderia caribensis Strain MBA4.</title>
        <authorList>
            <person name="Pan Y."/>
            <person name="Kong K.F."/>
            <person name="Tsang J.S."/>
        </authorList>
    </citation>
    <scope>NUCLEOTIDE SEQUENCE [LARGE SCALE GENOMIC DNA]</scope>
    <source>
        <strain evidence="2 3">MBA4</strain>
        <plasmid evidence="3">Plasmid</plasmid>
    </source>
</reference>
<keyword evidence="2" id="KW-0614">Plasmid</keyword>